<evidence type="ECO:0000313" key="2">
    <source>
        <dbReference type="EMBL" id="CCH00924.1"/>
    </source>
</evidence>
<feature type="transmembrane region" description="Helical" evidence="1">
    <location>
        <begin position="480"/>
        <end position="499"/>
    </location>
</feature>
<feature type="transmembrane region" description="Helical" evidence="1">
    <location>
        <begin position="20"/>
        <end position="43"/>
    </location>
</feature>
<evidence type="ECO:0008006" key="4">
    <source>
        <dbReference type="Google" id="ProtNLM"/>
    </source>
</evidence>
<feature type="transmembrane region" description="Helical" evidence="1">
    <location>
        <begin position="55"/>
        <end position="80"/>
    </location>
</feature>
<organism evidence="2 3">
    <name type="scientific">Fibrella aestuarina BUZ 2</name>
    <dbReference type="NCBI Taxonomy" id="1166018"/>
    <lineage>
        <taxon>Bacteria</taxon>
        <taxon>Pseudomonadati</taxon>
        <taxon>Bacteroidota</taxon>
        <taxon>Cytophagia</taxon>
        <taxon>Cytophagales</taxon>
        <taxon>Spirosomataceae</taxon>
        <taxon>Fibrella</taxon>
    </lineage>
</organism>
<feature type="transmembrane region" description="Helical" evidence="1">
    <location>
        <begin position="183"/>
        <end position="203"/>
    </location>
</feature>
<keyword evidence="1" id="KW-0812">Transmembrane</keyword>
<name>I0K9X1_9BACT</name>
<accession>I0K9X1</accession>
<keyword evidence="1" id="KW-1133">Transmembrane helix</keyword>
<dbReference type="eggNOG" id="COG1277">
    <property type="taxonomic scope" value="Bacteria"/>
</dbReference>
<feature type="transmembrane region" description="Helical" evidence="1">
    <location>
        <begin position="154"/>
        <end position="176"/>
    </location>
</feature>
<dbReference type="KEGG" id="fae:FAES_2915"/>
<dbReference type="HOGENOM" id="CLU_302998_0_0_10"/>
<feature type="transmembrane region" description="Helical" evidence="1">
    <location>
        <begin position="599"/>
        <end position="620"/>
    </location>
</feature>
<keyword evidence="1" id="KW-0472">Membrane</keyword>
<feature type="transmembrane region" description="Helical" evidence="1">
    <location>
        <begin position="101"/>
        <end position="131"/>
    </location>
</feature>
<feature type="transmembrane region" description="Helical" evidence="1">
    <location>
        <begin position="560"/>
        <end position="578"/>
    </location>
</feature>
<gene>
    <name evidence="2" type="ORF">FAES_2915</name>
</gene>
<feature type="transmembrane region" description="Helical" evidence="1">
    <location>
        <begin position="347"/>
        <end position="367"/>
    </location>
</feature>
<dbReference type="OrthoDB" id="910223at2"/>
<keyword evidence="3" id="KW-1185">Reference proteome</keyword>
<evidence type="ECO:0000313" key="3">
    <source>
        <dbReference type="Proteomes" id="UP000011058"/>
    </source>
</evidence>
<feature type="transmembrane region" description="Helical" evidence="1">
    <location>
        <begin position="238"/>
        <end position="258"/>
    </location>
</feature>
<feature type="transmembrane region" description="Helical" evidence="1">
    <location>
        <begin position="506"/>
        <end position="527"/>
    </location>
</feature>
<protein>
    <recommendedName>
        <fullName evidence="4">ABC transporter permease</fullName>
    </recommendedName>
</protein>
<dbReference type="AlphaFoldDB" id="I0K9X1"/>
<dbReference type="STRING" id="1166018.FAES_2915"/>
<feature type="transmembrane region" description="Helical" evidence="1">
    <location>
        <begin position="437"/>
        <end position="460"/>
    </location>
</feature>
<dbReference type="EMBL" id="HE796683">
    <property type="protein sequence ID" value="CCH00924.1"/>
    <property type="molecule type" value="Genomic_DNA"/>
</dbReference>
<proteinExistence type="predicted"/>
<evidence type="ECO:0000256" key="1">
    <source>
        <dbReference type="SAM" id="Phobius"/>
    </source>
</evidence>
<sequence length="983" mass="109019">MYDWLIPVRFALRYQFRQPLFWALLALMLAQGALTALLTFHQLADVRLLTNAPVLFYGAFTNLGPLLITSVALLTGQTLLRDREHRVGTYLYALPLQARTYFLGHFLGTLAVGVLLGLSYTLGVLTLPIWINTPVGAANTTWTDFPLLALLDGFGWLLLPNVLIITCLSFALTALLRHIAGAYLTLLALTLGSTLLQLGYSAVVDLDWMQVLDPFGMLAIRQAVENLPISDKNTTLPGWPALLFINRLLWLGLSGWLLTRADARLSFPYWLDQGPVFPNLSRRWMQLMKSWNNTNKQADQGVVADTSFLASAPLPIVKPEVAGLLVSWRIVVRLAWTDVRWLVRQPALLVALLLLVLGILGYANGLGDVPTDALASGQRLLPFTSRMTFVRIPMHLYISLFLVVFTGELLHRERTTNLWLLTDATPQPNWIRLLGKAGALFVLATALTVLIFLTGVYLQWSNGQTPIDWRLYATDLLADGLLRYAQLIALAVLVQSIVPNRFAGHLVLLIGLGSLAYLNSSTAATVWPNGQWLYSYLPGSDQYSELTGYRGLSAVRNGLAVLWSVVGAGLLLLATRLAQRGEWVGLPRLLTRFRASLTPTYLTILTLVVLATIGCIDWLYTLDNQTTTNTRITPYTTTTEQVSVGAQRINVQYHYVHPQNRAAIQLAVRRALQQGSRWLGTFPTETLHVTETPFTTPMAGPVAGLPRRGQIRLSEREGWMTNTARLTDAGWLDMAVTKQVLNQWLAAGLKPTPHPNGLLTDGLATYLATRIVQQHRGDDWLTIQLAQFDALYRRGRGQQLKREPTVSDAPAASYVATAKAPLSLTCIGEVWGHESLCRQIGQYHQQHPAGNPAGYVAALHNALPDSLRYATTYLTERPGFSMAVGAIGHYDDRLGVHIVAHKYLDDGLGAMQERLLNDYVPLALLDNRGQVIHRQLVKPSTAGREDKAFWLPRPDNAVAVVIDPLGAWSDVNRFDNRKILVRR</sequence>
<feature type="transmembrane region" description="Helical" evidence="1">
    <location>
        <begin position="387"/>
        <end position="410"/>
    </location>
</feature>
<dbReference type="RefSeq" id="WP_015332023.1">
    <property type="nucleotide sequence ID" value="NC_020054.1"/>
</dbReference>
<dbReference type="eggNOG" id="COG0842">
    <property type="taxonomic scope" value="Bacteria"/>
</dbReference>
<dbReference type="Proteomes" id="UP000011058">
    <property type="component" value="Chromosome"/>
</dbReference>
<reference evidence="2 3" key="1">
    <citation type="journal article" date="2012" name="J. Bacteriol.">
        <title>Genome Sequence of Fibrella aestuarina BUZ 2T, a Filamentous Marine Bacterium.</title>
        <authorList>
            <person name="Filippini M."/>
            <person name="Qi W."/>
            <person name="Blom J."/>
            <person name="Goesmann A."/>
            <person name="Smits T.H."/>
            <person name="Bagheri H.C."/>
        </authorList>
    </citation>
    <scope>NUCLEOTIDE SEQUENCE [LARGE SCALE GENOMIC DNA]</scope>
    <source>
        <strain evidence="3">BUZ 2T</strain>
    </source>
</reference>